<dbReference type="Bgee" id="ENSELUG00000022975">
    <property type="expression patterns" value="Expressed in brain and 4 other cell types or tissues"/>
</dbReference>
<proteinExistence type="inferred from homology"/>
<dbReference type="PRINTS" id="PR00237">
    <property type="entry name" value="GPCRRHODOPSN"/>
</dbReference>
<sequence length="483" mass="53937">MRAESDERTFRWHLGKPSPADMRGPWLCLSLTFLATGLGRSGAQEYNDSGGLFLDAEGALNLSDQRASNLTNVFSLDLDEGMLADWRSMAGKKRYGGESHNRGVKALLVVAYSFIIAISLFGNTLVCHVVIKNRRMHSATSLFIVNLAVADILITLLNMPFTLVRFVNSSWVFGKGMCHISRFVQYCSLHVSTLTLTAIALDRRQVILHPLRPRMSPARGGVCVILIWVLASVFSLPHAIYQKLLTLVYSKEKVRSLCVPDFPEPSDVFWQCIDLLTFILLYVLPLLIISAAYSTVARRLWRRNAIGDTTTAQFAAHRRKRRRTLAMLLVVVGVFAVCWFPLNCYVVLLSSQAIRSSNALYFCFHWLAMSSTCYNPFIYCCLNPAFRQELRLLLGMCQKRGRVGVRPELAAPPSCAPCHRAAWPQSRTSSRPSHASSQPSHASSRPSHSSSYHQPPKDSHVIFSTSHAHKTDILSVEPIVAIS</sequence>
<comment type="similarity">
    <text evidence="2">Belongs to the G-protein coupled receptor 1 family.</text>
</comment>
<dbReference type="Proteomes" id="UP000265140">
    <property type="component" value="Chromosome 25"/>
</dbReference>
<dbReference type="CTD" id="10888"/>
<dbReference type="AlphaFoldDB" id="A0A3P9AMI9"/>
<dbReference type="InParanoid" id="A0A3P9AMI9"/>
<keyword evidence="4 14" id="KW-0812">Transmembrane</keyword>
<feature type="transmembrane region" description="Helical" evidence="14">
    <location>
        <begin position="106"/>
        <end position="131"/>
    </location>
</feature>
<dbReference type="CDD" id="cd15389">
    <property type="entry name" value="7tmA_GPR83"/>
    <property type="match status" value="1"/>
</dbReference>
<keyword evidence="17" id="KW-1185">Reference proteome</keyword>
<evidence type="ECO:0000256" key="8">
    <source>
        <dbReference type="ARBA" id="ARBA00023136"/>
    </source>
</evidence>
<keyword evidence="9" id="KW-0675">Receptor</keyword>
<comment type="subcellular location">
    <subcellularLocation>
        <location evidence="1">Cell membrane</location>
        <topology evidence="1">Multi-pass membrane protein</topology>
    </subcellularLocation>
</comment>
<dbReference type="PROSITE" id="PS50262">
    <property type="entry name" value="G_PROTEIN_RECEP_F1_2"/>
    <property type="match status" value="1"/>
</dbReference>
<keyword evidence="8 14" id="KW-0472">Membrane</keyword>
<dbReference type="Gene3D" id="1.20.1070.10">
    <property type="entry name" value="Rhodopsin 7-helix transmembrane proteins"/>
    <property type="match status" value="1"/>
</dbReference>
<dbReference type="GO" id="GO:0005929">
    <property type="term" value="C:cilium"/>
    <property type="evidence" value="ECO:0007669"/>
    <property type="project" value="UniProtKB-ARBA"/>
</dbReference>
<reference evidence="16" key="2">
    <citation type="submission" date="2020-02" db="EMBL/GenBank/DDBJ databases">
        <title>Esox lucius (northern pike) genome, fEsoLuc1, primary haplotype.</title>
        <authorList>
            <person name="Myers G."/>
            <person name="Karagic N."/>
            <person name="Meyer A."/>
            <person name="Pippel M."/>
            <person name="Reichard M."/>
            <person name="Winkler S."/>
            <person name="Tracey A."/>
            <person name="Sims Y."/>
            <person name="Howe K."/>
            <person name="Rhie A."/>
            <person name="Formenti G."/>
            <person name="Durbin R."/>
            <person name="Fedrigo O."/>
            <person name="Jarvis E.D."/>
        </authorList>
    </citation>
    <scope>NUCLEOTIDE SEQUENCE [LARGE SCALE GENOMIC DNA]</scope>
</reference>
<dbReference type="OrthoDB" id="5952899at2759"/>
<dbReference type="RefSeq" id="XP_034146856.1">
    <property type="nucleotide sequence ID" value="XM_034290965.1"/>
</dbReference>
<evidence type="ECO:0000256" key="11">
    <source>
        <dbReference type="ARBA" id="ARBA00056796"/>
    </source>
</evidence>
<feature type="transmembrane region" description="Helical" evidence="14">
    <location>
        <begin position="222"/>
        <end position="241"/>
    </location>
</feature>
<organism evidence="16 17">
    <name type="scientific">Esox lucius</name>
    <name type="common">Northern pike</name>
    <dbReference type="NCBI Taxonomy" id="8010"/>
    <lineage>
        <taxon>Eukaryota</taxon>
        <taxon>Metazoa</taxon>
        <taxon>Chordata</taxon>
        <taxon>Craniata</taxon>
        <taxon>Vertebrata</taxon>
        <taxon>Euteleostomi</taxon>
        <taxon>Actinopterygii</taxon>
        <taxon>Neopterygii</taxon>
        <taxon>Teleostei</taxon>
        <taxon>Protacanthopterygii</taxon>
        <taxon>Esociformes</taxon>
        <taxon>Esocidae</taxon>
        <taxon>Esox</taxon>
    </lineage>
</organism>
<feature type="transmembrane region" description="Helical" evidence="14">
    <location>
        <begin position="268"/>
        <end position="293"/>
    </location>
</feature>
<evidence type="ECO:0000256" key="3">
    <source>
        <dbReference type="ARBA" id="ARBA00022475"/>
    </source>
</evidence>
<dbReference type="GO" id="GO:0004983">
    <property type="term" value="F:neuropeptide Y receptor activity"/>
    <property type="evidence" value="ECO:0007669"/>
    <property type="project" value="InterPro"/>
</dbReference>
<feature type="transmembrane region" description="Helical" evidence="14">
    <location>
        <begin position="325"/>
        <end position="348"/>
    </location>
</feature>
<dbReference type="Pfam" id="PF00001">
    <property type="entry name" value="7tm_1"/>
    <property type="match status" value="1"/>
</dbReference>
<evidence type="ECO:0000256" key="7">
    <source>
        <dbReference type="ARBA" id="ARBA00023040"/>
    </source>
</evidence>
<reference evidence="16" key="3">
    <citation type="submission" date="2025-08" db="UniProtKB">
        <authorList>
            <consortium name="Ensembl"/>
        </authorList>
    </citation>
    <scope>IDENTIFICATION</scope>
</reference>
<feature type="transmembrane region" description="Helical" evidence="14">
    <location>
        <begin position="183"/>
        <end position="201"/>
    </location>
</feature>
<evidence type="ECO:0000256" key="9">
    <source>
        <dbReference type="ARBA" id="ARBA00023170"/>
    </source>
</evidence>
<accession>A0A3P9AMI9</accession>
<dbReference type="GeneID" id="105029793"/>
<feature type="compositionally biased region" description="Low complexity" evidence="13">
    <location>
        <begin position="426"/>
        <end position="451"/>
    </location>
</feature>
<evidence type="ECO:0000256" key="2">
    <source>
        <dbReference type="ARBA" id="ARBA00010663"/>
    </source>
</evidence>
<dbReference type="GO" id="GO:0005886">
    <property type="term" value="C:plasma membrane"/>
    <property type="evidence" value="ECO:0007669"/>
    <property type="project" value="UniProtKB-SubCell"/>
</dbReference>
<dbReference type="RefSeq" id="XP_010901621.1">
    <property type="nucleotide sequence ID" value="XM_010903319.3"/>
</dbReference>
<evidence type="ECO:0000256" key="10">
    <source>
        <dbReference type="ARBA" id="ARBA00023224"/>
    </source>
</evidence>
<feature type="region of interest" description="Disordered" evidence="13">
    <location>
        <begin position="426"/>
        <end position="457"/>
    </location>
</feature>
<evidence type="ECO:0000256" key="4">
    <source>
        <dbReference type="ARBA" id="ARBA00022692"/>
    </source>
</evidence>
<evidence type="ECO:0000256" key="14">
    <source>
        <dbReference type="SAM" id="Phobius"/>
    </source>
</evidence>
<dbReference type="OMA" id="VACAPCH"/>
<evidence type="ECO:0000256" key="13">
    <source>
        <dbReference type="SAM" id="MobiDB-lite"/>
    </source>
</evidence>
<keyword evidence="5" id="KW-0732">Signal</keyword>
<evidence type="ECO:0000256" key="6">
    <source>
        <dbReference type="ARBA" id="ARBA00022989"/>
    </source>
</evidence>
<dbReference type="SUPFAM" id="SSF81321">
    <property type="entry name" value="Family A G protein-coupled receptor-like"/>
    <property type="match status" value="1"/>
</dbReference>
<dbReference type="KEGG" id="els:105029793"/>
<protein>
    <recommendedName>
        <fullName evidence="12">G-protein coupled receptor 83</fullName>
    </recommendedName>
</protein>
<evidence type="ECO:0000313" key="17">
    <source>
        <dbReference type="Proteomes" id="UP000265140"/>
    </source>
</evidence>
<gene>
    <name evidence="16" type="primary">GPR83</name>
</gene>
<dbReference type="InterPro" id="IPR017452">
    <property type="entry name" value="GPCR_Rhodpsn_7TM"/>
</dbReference>
<comment type="function">
    <text evidence="11">G-protein coupled receptor for PEN, a neuropeptide produced from the precursor protein, proSAAS (encoded by PCSK1N). Acts through a G(i)- and G(q)-alpha-alpha-mediated pathway in response to PEN. Plays a role in food intake and body weight regulation. May contribute to the regulation of anxiety-related behaviors.</text>
</comment>
<keyword evidence="6 14" id="KW-1133">Transmembrane helix</keyword>
<dbReference type="PANTHER" id="PTHR24238:SF57">
    <property type="entry name" value="G-PROTEIN COUPLED RECEPTOR 83"/>
    <property type="match status" value="1"/>
</dbReference>
<dbReference type="PANTHER" id="PTHR24238">
    <property type="entry name" value="G-PROTEIN COUPLED RECEPTOR"/>
    <property type="match status" value="1"/>
</dbReference>
<feature type="transmembrane region" description="Helical" evidence="14">
    <location>
        <begin position="143"/>
        <end position="163"/>
    </location>
</feature>
<dbReference type="InterPro" id="IPR000276">
    <property type="entry name" value="GPCR_Rhodpsn"/>
</dbReference>
<evidence type="ECO:0000259" key="15">
    <source>
        <dbReference type="PROSITE" id="PS50262"/>
    </source>
</evidence>
<evidence type="ECO:0000256" key="1">
    <source>
        <dbReference type="ARBA" id="ARBA00004651"/>
    </source>
</evidence>
<keyword evidence="10" id="KW-0807">Transducer</keyword>
<dbReference type="GeneTree" id="ENSGT00940000154336"/>
<dbReference type="InterPro" id="IPR000611">
    <property type="entry name" value="NPY_rcpt"/>
</dbReference>
<dbReference type="PRINTS" id="PR01012">
    <property type="entry name" value="NRPEPTIDEYR"/>
</dbReference>
<keyword evidence="3" id="KW-1003">Cell membrane</keyword>
<keyword evidence="7" id="KW-0297">G-protein coupled receptor</keyword>
<evidence type="ECO:0000313" key="16">
    <source>
        <dbReference type="Ensembl" id="ENSELUP00000041925.2"/>
    </source>
</evidence>
<evidence type="ECO:0000256" key="12">
    <source>
        <dbReference type="ARBA" id="ARBA00070743"/>
    </source>
</evidence>
<dbReference type="Ensembl" id="ENSELUT00000043002.3">
    <property type="protein sequence ID" value="ENSELUP00000041925.2"/>
    <property type="gene ID" value="ENSELUG00000022975.3"/>
</dbReference>
<reference evidence="17" key="1">
    <citation type="journal article" date="2014" name="PLoS ONE">
        <title>The genome and linkage map of the northern pike (Esox lucius): conserved synteny revealed between the salmonid sister group and the Neoteleostei.</title>
        <authorList>
            <person name="Rondeau E.B."/>
            <person name="Minkley D.R."/>
            <person name="Leong J.S."/>
            <person name="Messmer A.M."/>
            <person name="Jantzen J.R."/>
            <person name="von Schalburg K.R."/>
            <person name="Lemon C."/>
            <person name="Bird N.H."/>
            <person name="Koop B.F."/>
        </authorList>
    </citation>
    <scope>NUCLEOTIDE SEQUENCE</scope>
</reference>
<dbReference type="FunFam" id="1.20.1070.10:FF:000191">
    <property type="entry name" value="Probable G-protein coupled receptor 83"/>
    <property type="match status" value="1"/>
</dbReference>
<feature type="domain" description="G-protein coupled receptors family 1 profile" evidence="15">
    <location>
        <begin position="122"/>
        <end position="379"/>
    </location>
</feature>
<name>A0A3P9AMI9_ESOLU</name>
<evidence type="ECO:0000256" key="5">
    <source>
        <dbReference type="ARBA" id="ARBA00022729"/>
    </source>
</evidence>
<reference evidence="16" key="4">
    <citation type="submission" date="2025-09" db="UniProtKB">
        <authorList>
            <consortium name="Ensembl"/>
        </authorList>
    </citation>
    <scope>IDENTIFICATION</scope>
</reference>